<dbReference type="GO" id="GO:0016740">
    <property type="term" value="F:transferase activity"/>
    <property type="evidence" value="ECO:0007669"/>
    <property type="project" value="UniProtKB-KW"/>
</dbReference>
<dbReference type="EC" id="2.-.-.-" evidence="12"/>
<keyword evidence="8 9" id="KW-0961">Cell wall biogenesis/degradation</keyword>
<protein>
    <submittedName>
        <fullName evidence="12">L,D-transpeptidase</fullName>
        <ecNumber evidence="12">2.-.-.-</ecNumber>
    </submittedName>
</protein>
<gene>
    <name evidence="12" type="ORF">VB739_05555</name>
</gene>
<comment type="similarity">
    <text evidence="2">Belongs to the YkuD family.</text>
</comment>
<keyword evidence="7 9" id="KW-0573">Peptidoglycan synthesis</keyword>
<evidence type="ECO:0000256" key="2">
    <source>
        <dbReference type="ARBA" id="ARBA00005992"/>
    </source>
</evidence>
<evidence type="ECO:0000313" key="12">
    <source>
        <dbReference type="EMBL" id="MEA5442014.1"/>
    </source>
</evidence>
<dbReference type="RefSeq" id="WP_323356112.1">
    <property type="nucleotide sequence ID" value="NZ_JAYGHY010000011.1"/>
</dbReference>
<evidence type="ECO:0000259" key="11">
    <source>
        <dbReference type="PROSITE" id="PS52029"/>
    </source>
</evidence>
<dbReference type="PANTHER" id="PTHR30582:SF24">
    <property type="entry name" value="L,D-TRANSPEPTIDASE ERFK_SRFK-RELATED"/>
    <property type="match status" value="1"/>
</dbReference>
<dbReference type="Gene3D" id="2.40.440.10">
    <property type="entry name" value="L,D-transpeptidase catalytic domain-like"/>
    <property type="match status" value="1"/>
</dbReference>
<keyword evidence="3" id="KW-0328">Glycosyltransferase</keyword>
<evidence type="ECO:0000256" key="10">
    <source>
        <dbReference type="SAM" id="MobiDB-lite"/>
    </source>
</evidence>
<evidence type="ECO:0000256" key="7">
    <source>
        <dbReference type="ARBA" id="ARBA00022984"/>
    </source>
</evidence>
<dbReference type="InterPro" id="IPR050979">
    <property type="entry name" value="LD-transpeptidase"/>
</dbReference>
<comment type="pathway">
    <text evidence="1 9">Cell wall biogenesis; peptidoglycan biosynthesis.</text>
</comment>
<keyword evidence="5" id="KW-0378">Hydrolase</keyword>
<keyword evidence="6 9" id="KW-0133">Cell shape</keyword>
<feature type="active site" description="Nucleophile" evidence="9">
    <location>
        <position position="150"/>
    </location>
</feature>
<feature type="region of interest" description="Disordered" evidence="10">
    <location>
        <begin position="1"/>
        <end position="28"/>
    </location>
</feature>
<evidence type="ECO:0000256" key="6">
    <source>
        <dbReference type="ARBA" id="ARBA00022960"/>
    </source>
</evidence>
<dbReference type="InterPro" id="IPR038063">
    <property type="entry name" value="Transpep_catalytic_dom"/>
</dbReference>
<dbReference type="CDD" id="cd16913">
    <property type="entry name" value="YkuD_like"/>
    <property type="match status" value="1"/>
</dbReference>
<dbReference type="Pfam" id="PF03734">
    <property type="entry name" value="YkuD"/>
    <property type="match status" value="1"/>
</dbReference>
<sequence length="175" mass="18974">MVLPSIAASAPPSAVVTPPEPGTTEVEPIPPSVKLVLDRRHRLLKVMEGERELRRFPVGVGMPGWETPVGSFSVIEKTADPIWEHPAKGLRIPPGPTNPLGSRWIGFHRDCKGRRGFNGQEHLEVKGCVTSGFHGTPNRRSVGGAVSHGCVRLFDEDVRVLFDLVQVGTPVTVLP</sequence>
<evidence type="ECO:0000256" key="5">
    <source>
        <dbReference type="ARBA" id="ARBA00022801"/>
    </source>
</evidence>
<evidence type="ECO:0000256" key="3">
    <source>
        <dbReference type="ARBA" id="ARBA00022676"/>
    </source>
</evidence>
<dbReference type="EMBL" id="JAYGHY010000011">
    <property type="protein sequence ID" value="MEA5442014.1"/>
    <property type="molecule type" value="Genomic_DNA"/>
</dbReference>
<dbReference type="SUPFAM" id="SSF141523">
    <property type="entry name" value="L,D-transpeptidase catalytic domain-like"/>
    <property type="match status" value="1"/>
</dbReference>
<dbReference type="InterPro" id="IPR005490">
    <property type="entry name" value="LD_TPept_cat_dom"/>
</dbReference>
<proteinExistence type="inferred from homology"/>
<feature type="active site" description="Proton donor/acceptor" evidence="9">
    <location>
        <position position="134"/>
    </location>
</feature>
<evidence type="ECO:0000313" key="13">
    <source>
        <dbReference type="Proteomes" id="UP001302329"/>
    </source>
</evidence>
<evidence type="ECO:0000256" key="4">
    <source>
        <dbReference type="ARBA" id="ARBA00022679"/>
    </source>
</evidence>
<feature type="domain" description="L,D-TPase catalytic" evidence="11">
    <location>
        <begin position="33"/>
        <end position="174"/>
    </location>
</feature>
<reference evidence="12 13" key="1">
    <citation type="submission" date="2023-12" db="EMBL/GenBank/DDBJ databases">
        <title>Baltic Sea Cyanobacteria.</title>
        <authorList>
            <person name="Delbaje E."/>
            <person name="Fewer D.P."/>
            <person name="Shishido T.K."/>
        </authorList>
    </citation>
    <scope>NUCLEOTIDE SEQUENCE [LARGE SCALE GENOMIC DNA]</scope>
    <source>
        <strain evidence="12 13">UHCC 0281</strain>
    </source>
</reference>
<organism evidence="12 13">
    <name type="scientific">Cyanobium gracile UHCC 0281</name>
    <dbReference type="NCBI Taxonomy" id="3110309"/>
    <lineage>
        <taxon>Bacteria</taxon>
        <taxon>Bacillati</taxon>
        <taxon>Cyanobacteriota</taxon>
        <taxon>Cyanophyceae</taxon>
        <taxon>Synechococcales</taxon>
        <taxon>Prochlorococcaceae</taxon>
        <taxon>Cyanobium</taxon>
    </lineage>
</organism>
<keyword evidence="4 12" id="KW-0808">Transferase</keyword>
<keyword evidence="13" id="KW-1185">Reference proteome</keyword>
<evidence type="ECO:0000256" key="9">
    <source>
        <dbReference type="PROSITE-ProRule" id="PRU01373"/>
    </source>
</evidence>
<feature type="compositionally biased region" description="Low complexity" evidence="10">
    <location>
        <begin position="1"/>
        <end position="27"/>
    </location>
</feature>
<comment type="caution">
    <text evidence="12">The sequence shown here is derived from an EMBL/GenBank/DDBJ whole genome shotgun (WGS) entry which is preliminary data.</text>
</comment>
<evidence type="ECO:0000256" key="1">
    <source>
        <dbReference type="ARBA" id="ARBA00004752"/>
    </source>
</evidence>
<dbReference type="PROSITE" id="PS52029">
    <property type="entry name" value="LD_TPASE"/>
    <property type="match status" value="1"/>
</dbReference>
<dbReference type="PANTHER" id="PTHR30582">
    <property type="entry name" value="L,D-TRANSPEPTIDASE"/>
    <property type="match status" value="1"/>
</dbReference>
<accession>A0ABU5SU03</accession>
<name>A0ABU5SU03_9CYAN</name>
<evidence type="ECO:0000256" key="8">
    <source>
        <dbReference type="ARBA" id="ARBA00023316"/>
    </source>
</evidence>
<dbReference type="Proteomes" id="UP001302329">
    <property type="component" value="Unassembled WGS sequence"/>
</dbReference>